<feature type="region of interest" description="Disordered" evidence="1">
    <location>
        <begin position="107"/>
        <end position="247"/>
    </location>
</feature>
<evidence type="ECO:0000313" key="3">
    <source>
        <dbReference type="Proteomes" id="UP000735302"/>
    </source>
</evidence>
<feature type="compositionally biased region" description="Polar residues" evidence="1">
    <location>
        <begin position="180"/>
        <end position="192"/>
    </location>
</feature>
<sequence>MNVDESLRLLNELLSVQDDETEDSNDSDDGIVSVTPILDIETVIKSATECFHRQKCSADDEDEESDNESMDDAIDNTKSDPDYVPSADTSFSQSSFLVAANKEMTAIDSTSTSQNEAQTQPSTSAPQQEETQQTQPSTSTSAPQQEETQQTQPSTSTSAPQQEETQQTQPSTCTSAPQQEETSQIQPSTSTPRQKEILQTKTKFKKRQRNPNQWERNVKKRKVNRGEEHTIKGGNIKPARKTGPDCRCRSDTCPSCDKYDILLKAEDDIDKKKRIQEQRDLHQMRADSGYQTLNCQEMSESMDAEIWKPHSEEVWCRYTHNRMEPWKKLNPIKRIKKNQCVPKLAKKYAKPIGIKAAKKKDLLSLATKNLVDEETKAFYELLPVRQDRQTTESDEDEDDHLN</sequence>
<feature type="compositionally biased region" description="Low complexity" evidence="1">
    <location>
        <begin position="122"/>
        <end position="179"/>
    </location>
</feature>
<proteinExistence type="predicted"/>
<name>A0AAV4AGX0_9GAST</name>
<dbReference type="AlphaFoldDB" id="A0AAV4AGX0"/>
<accession>A0AAV4AGX0</accession>
<dbReference type="Proteomes" id="UP000735302">
    <property type="component" value="Unassembled WGS sequence"/>
</dbReference>
<feature type="compositionally biased region" description="Polar residues" evidence="1">
    <location>
        <begin position="107"/>
        <end position="121"/>
    </location>
</feature>
<reference evidence="2 3" key="1">
    <citation type="journal article" date="2021" name="Elife">
        <title>Chloroplast acquisition without the gene transfer in kleptoplastic sea slugs, Plakobranchus ocellatus.</title>
        <authorList>
            <person name="Maeda T."/>
            <person name="Takahashi S."/>
            <person name="Yoshida T."/>
            <person name="Shimamura S."/>
            <person name="Takaki Y."/>
            <person name="Nagai Y."/>
            <person name="Toyoda A."/>
            <person name="Suzuki Y."/>
            <person name="Arimoto A."/>
            <person name="Ishii H."/>
            <person name="Satoh N."/>
            <person name="Nishiyama T."/>
            <person name="Hasebe M."/>
            <person name="Maruyama T."/>
            <person name="Minagawa J."/>
            <person name="Obokata J."/>
            <person name="Shigenobu S."/>
        </authorList>
    </citation>
    <scope>NUCLEOTIDE SEQUENCE [LARGE SCALE GENOMIC DNA]</scope>
</reference>
<gene>
    <name evidence="2" type="ORF">PoB_003302300</name>
</gene>
<keyword evidence="3" id="KW-1185">Reference proteome</keyword>
<evidence type="ECO:0000256" key="1">
    <source>
        <dbReference type="SAM" id="MobiDB-lite"/>
    </source>
</evidence>
<comment type="caution">
    <text evidence="2">The sequence shown here is derived from an EMBL/GenBank/DDBJ whole genome shotgun (WGS) entry which is preliminary data.</text>
</comment>
<protein>
    <submittedName>
        <fullName evidence="2">Uncharacterized protein</fullName>
    </submittedName>
</protein>
<feature type="region of interest" description="Disordered" evidence="1">
    <location>
        <begin position="54"/>
        <end position="89"/>
    </location>
</feature>
<organism evidence="2 3">
    <name type="scientific">Plakobranchus ocellatus</name>
    <dbReference type="NCBI Taxonomy" id="259542"/>
    <lineage>
        <taxon>Eukaryota</taxon>
        <taxon>Metazoa</taxon>
        <taxon>Spiralia</taxon>
        <taxon>Lophotrochozoa</taxon>
        <taxon>Mollusca</taxon>
        <taxon>Gastropoda</taxon>
        <taxon>Heterobranchia</taxon>
        <taxon>Euthyneura</taxon>
        <taxon>Panpulmonata</taxon>
        <taxon>Sacoglossa</taxon>
        <taxon>Placobranchoidea</taxon>
        <taxon>Plakobranchidae</taxon>
        <taxon>Plakobranchus</taxon>
    </lineage>
</organism>
<evidence type="ECO:0000313" key="2">
    <source>
        <dbReference type="EMBL" id="GFO06518.1"/>
    </source>
</evidence>
<feature type="compositionally biased region" description="Acidic residues" evidence="1">
    <location>
        <begin position="59"/>
        <end position="74"/>
    </location>
</feature>
<feature type="compositionally biased region" description="Acidic residues" evidence="1">
    <location>
        <begin position="392"/>
        <end position="402"/>
    </location>
</feature>
<dbReference type="EMBL" id="BLXT01003776">
    <property type="protein sequence ID" value="GFO06518.1"/>
    <property type="molecule type" value="Genomic_DNA"/>
</dbReference>
<feature type="region of interest" description="Disordered" evidence="1">
    <location>
        <begin position="383"/>
        <end position="402"/>
    </location>
</feature>